<gene>
    <name evidence="1" type="ORF">MYXE_30270</name>
</gene>
<organism evidence="1 2">
    <name type="scientific">Mycobacterium xenopi</name>
    <dbReference type="NCBI Taxonomy" id="1789"/>
    <lineage>
        <taxon>Bacteria</taxon>
        <taxon>Bacillati</taxon>
        <taxon>Actinomycetota</taxon>
        <taxon>Actinomycetes</taxon>
        <taxon>Mycobacteriales</taxon>
        <taxon>Mycobacteriaceae</taxon>
        <taxon>Mycobacterium</taxon>
    </lineage>
</organism>
<protein>
    <submittedName>
        <fullName evidence="1">Uncharacterized protein</fullName>
    </submittedName>
</protein>
<dbReference type="Proteomes" id="UP000464624">
    <property type="component" value="Chromosome"/>
</dbReference>
<name>A0AAD1H2N5_MYCXE</name>
<accession>A0AAD1H2N5</accession>
<dbReference type="EMBL" id="AP022314">
    <property type="protein sequence ID" value="BBU23237.1"/>
    <property type="molecule type" value="Genomic_DNA"/>
</dbReference>
<proteinExistence type="predicted"/>
<reference evidence="1 2" key="1">
    <citation type="submission" date="2019-12" db="EMBL/GenBank/DDBJ databases">
        <title>Complete genome sequence of Mycolicibacterium xenopi str. JCM15661T.</title>
        <authorList>
            <person name="Yoshida M."/>
            <person name="Fukano H."/>
            <person name="Asakura T."/>
            <person name="Hoshino Y."/>
        </authorList>
    </citation>
    <scope>NUCLEOTIDE SEQUENCE [LARGE SCALE GENOMIC DNA]</scope>
    <source>
        <strain evidence="1 2">JCM 15661T</strain>
    </source>
</reference>
<evidence type="ECO:0000313" key="1">
    <source>
        <dbReference type="EMBL" id="BBU23237.1"/>
    </source>
</evidence>
<dbReference type="AlphaFoldDB" id="A0AAD1H2N5"/>
<dbReference type="KEGG" id="mxe:MYXE_30270"/>
<evidence type="ECO:0000313" key="2">
    <source>
        <dbReference type="Proteomes" id="UP000464624"/>
    </source>
</evidence>
<sequence length="65" mass="7374">MTTAGAVEAFIQHRLWESVSTTEISTRRSTDTTHSQQSGRWRALYTHNGLKRRVTGILSNDGSRR</sequence>